<accession>A0A8T8SEP3</accession>
<evidence type="ECO:0000256" key="1">
    <source>
        <dbReference type="SAM" id="MobiDB-lite"/>
    </source>
</evidence>
<feature type="compositionally biased region" description="Polar residues" evidence="1">
    <location>
        <begin position="341"/>
        <end position="356"/>
    </location>
</feature>
<proteinExistence type="predicted"/>
<comment type="caution">
    <text evidence="2">The sequence shown here is derived from an EMBL/GenBank/DDBJ whole genome shotgun (WGS) entry which is preliminary data.</text>
</comment>
<feature type="non-terminal residue" evidence="2">
    <location>
        <position position="1"/>
    </location>
</feature>
<dbReference type="EMBL" id="LWDF02001485">
    <property type="protein sequence ID" value="KAE8238575.1"/>
    <property type="molecule type" value="Genomic_DNA"/>
</dbReference>
<feature type="compositionally biased region" description="Polar residues" evidence="1">
    <location>
        <begin position="315"/>
        <end position="332"/>
    </location>
</feature>
<gene>
    <name evidence="2" type="ORF">A4X13_0g8454</name>
</gene>
<protein>
    <submittedName>
        <fullName evidence="2">Uncharacterized protein</fullName>
    </submittedName>
</protein>
<dbReference type="Proteomes" id="UP000077521">
    <property type="component" value="Unassembled WGS sequence"/>
</dbReference>
<reference evidence="2" key="1">
    <citation type="submission" date="2016-04" db="EMBL/GenBank/DDBJ databases">
        <authorList>
            <person name="Nguyen H.D."/>
            <person name="Samba Siva P."/>
            <person name="Cullis J."/>
            <person name="Levesque C.A."/>
            <person name="Hambleton S."/>
        </authorList>
    </citation>
    <scope>NUCLEOTIDE SEQUENCE</scope>
    <source>
        <strain evidence="2">DAOMC 236416</strain>
    </source>
</reference>
<evidence type="ECO:0000313" key="2">
    <source>
        <dbReference type="EMBL" id="KAE8238575.1"/>
    </source>
</evidence>
<organism evidence="2 3">
    <name type="scientific">Tilletia indica</name>
    <dbReference type="NCBI Taxonomy" id="43049"/>
    <lineage>
        <taxon>Eukaryota</taxon>
        <taxon>Fungi</taxon>
        <taxon>Dikarya</taxon>
        <taxon>Basidiomycota</taxon>
        <taxon>Ustilaginomycotina</taxon>
        <taxon>Exobasidiomycetes</taxon>
        <taxon>Tilletiales</taxon>
        <taxon>Tilletiaceae</taxon>
        <taxon>Tilletia</taxon>
    </lineage>
</organism>
<evidence type="ECO:0000313" key="3">
    <source>
        <dbReference type="Proteomes" id="UP000077521"/>
    </source>
</evidence>
<name>A0A8T8SEP3_9BASI</name>
<dbReference type="AlphaFoldDB" id="A0A8T8SEP3"/>
<feature type="region of interest" description="Disordered" evidence="1">
    <location>
        <begin position="315"/>
        <end position="367"/>
    </location>
</feature>
<sequence>KTRPSKDSLRSSSTWDGYILGGTPWSIKRPLDNINLPFVDDIPTPPQSIRRIRSLPSSAGKKNLPSPPAKLLPLNLSKLILLSLPQSRRSPPNLRRAKVPPKPSSKPHQPSLSALNPSETTFSATKPLFETMSPESQLVDTTQDPQVLEATHLDDVGPVVTAEPETKTSFLPSSAIRDAEMVEAEGSVTIPTPASMSTTAEGMDTDTEAGLETLMSPKAFLKPSSGAPVQSTETSLTNSAIDLQEPAWVAAEEDVPRLPTPELATVSNCLGPDSVTGTENLPSNGSLSFGNGHFFQTLQSSVNHSNKSQLVNTFQRDAPSTASSALPQNSELASTSASSTFPDSSVGGTFSETIASNPIRKENGYTE</sequence>
<feature type="region of interest" description="Disordered" evidence="1">
    <location>
        <begin position="85"/>
        <end position="119"/>
    </location>
</feature>
<keyword evidence="3" id="KW-1185">Reference proteome</keyword>
<reference evidence="2" key="2">
    <citation type="journal article" date="2019" name="IMA Fungus">
        <title>Genome sequencing and comparison of five Tilletia species to identify candidate genes for the detection of regulated species infecting wheat.</title>
        <authorList>
            <person name="Nguyen H.D.T."/>
            <person name="Sultana T."/>
            <person name="Kesanakurti P."/>
            <person name="Hambleton S."/>
        </authorList>
    </citation>
    <scope>NUCLEOTIDE SEQUENCE</scope>
    <source>
        <strain evidence="2">DAOMC 236416</strain>
    </source>
</reference>